<feature type="domain" description="THAP9-like helix-turn-helix" evidence="2">
    <location>
        <begin position="81"/>
        <end position="137"/>
    </location>
</feature>
<gene>
    <name evidence="4" type="ORF">QE152_g37519</name>
</gene>
<dbReference type="InterPro" id="IPR021896">
    <property type="entry name" value="THAP9-like_HTH"/>
</dbReference>
<dbReference type="Pfam" id="PF12017">
    <property type="entry name" value="Tnp_P_element"/>
    <property type="match status" value="1"/>
</dbReference>
<accession>A0AAW1IAB1</accession>
<protein>
    <submittedName>
        <fullName evidence="4">Transposase protein</fullName>
    </submittedName>
</protein>
<sequence length="231" mass="26796">MSIFSVEPGFIVTEATQTELPSTSSASVQSEKHLSGKSPRKQKLRKIIRMQRHKLSKLLCNPESSSSKLPRFLGMYDEYLSPQSSTVIKFHAQVRSTARYPTEYRQFALNLYFLGPKVNRYIEKLLHLPNSRTFRRWTQHWNVAEGISDFMFMTIDLKCREYNETARQCVLCMDEMALKANLFYILKRDEIVEFAKSQPAKSMMVLFAKGILENWKQPVAHVFVHTTCNGT</sequence>
<dbReference type="AlphaFoldDB" id="A0AAW1IAB1"/>
<evidence type="ECO:0000313" key="5">
    <source>
        <dbReference type="Proteomes" id="UP001458880"/>
    </source>
</evidence>
<feature type="domain" description="Transposable element P transposase-like RNase H" evidence="3">
    <location>
        <begin position="145"/>
        <end position="228"/>
    </location>
</feature>
<evidence type="ECO:0000313" key="4">
    <source>
        <dbReference type="EMBL" id="KAK9686010.1"/>
    </source>
</evidence>
<evidence type="ECO:0000259" key="3">
    <source>
        <dbReference type="Pfam" id="PF21787"/>
    </source>
</evidence>
<keyword evidence="5" id="KW-1185">Reference proteome</keyword>
<feature type="region of interest" description="Disordered" evidence="1">
    <location>
        <begin position="21"/>
        <end position="43"/>
    </location>
</feature>
<dbReference type="Proteomes" id="UP001458880">
    <property type="component" value="Unassembled WGS sequence"/>
</dbReference>
<comment type="caution">
    <text evidence="4">The sequence shown here is derived from an EMBL/GenBank/DDBJ whole genome shotgun (WGS) entry which is preliminary data.</text>
</comment>
<organism evidence="4 5">
    <name type="scientific">Popillia japonica</name>
    <name type="common">Japanese beetle</name>
    <dbReference type="NCBI Taxonomy" id="7064"/>
    <lineage>
        <taxon>Eukaryota</taxon>
        <taxon>Metazoa</taxon>
        <taxon>Ecdysozoa</taxon>
        <taxon>Arthropoda</taxon>
        <taxon>Hexapoda</taxon>
        <taxon>Insecta</taxon>
        <taxon>Pterygota</taxon>
        <taxon>Neoptera</taxon>
        <taxon>Endopterygota</taxon>
        <taxon>Coleoptera</taxon>
        <taxon>Polyphaga</taxon>
        <taxon>Scarabaeiformia</taxon>
        <taxon>Scarabaeidae</taxon>
        <taxon>Rutelinae</taxon>
        <taxon>Popillia</taxon>
    </lineage>
</organism>
<evidence type="ECO:0000256" key="1">
    <source>
        <dbReference type="SAM" id="MobiDB-lite"/>
    </source>
</evidence>
<reference evidence="4 5" key="1">
    <citation type="journal article" date="2024" name="BMC Genomics">
        <title>De novo assembly and annotation of Popillia japonica's genome with initial clues to its potential as an invasive pest.</title>
        <authorList>
            <person name="Cucini C."/>
            <person name="Boschi S."/>
            <person name="Funari R."/>
            <person name="Cardaioli E."/>
            <person name="Iannotti N."/>
            <person name="Marturano G."/>
            <person name="Paoli F."/>
            <person name="Bruttini M."/>
            <person name="Carapelli A."/>
            <person name="Frati F."/>
            <person name="Nardi F."/>
        </authorList>
    </citation>
    <scope>NUCLEOTIDE SEQUENCE [LARGE SCALE GENOMIC DNA]</scope>
    <source>
        <strain evidence="4">DMR45628</strain>
    </source>
</reference>
<dbReference type="InterPro" id="IPR048365">
    <property type="entry name" value="TNP-like_RNaseH_N"/>
</dbReference>
<name>A0AAW1IAB1_POPJA</name>
<proteinExistence type="predicted"/>
<dbReference type="Pfam" id="PF21787">
    <property type="entry name" value="TNP-like_RNaseH_N"/>
    <property type="match status" value="1"/>
</dbReference>
<evidence type="ECO:0000259" key="2">
    <source>
        <dbReference type="Pfam" id="PF12017"/>
    </source>
</evidence>
<dbReference type="EMBL" id="JASPKY010000734">
    <property type="protein sequence ID" value="KAK9686010.1"/>
    <property type="molecule type" value="Genomic_DNA"/>
</dbReference>